<protein>
    <submittedName>
        <fullName evidence="4">Ribulose-5-phosphate 4-epimerase</fullName>
    </submittedName>
</protein>
<evidence type="ECO:0000259" key="3">
    <source>
        <dbReference type="SMART" id="SM01007"/>
    </source>
</evidence>
<dbReference type="GO" id="GO:0046872">
    <property type="term" value="F:metal ion binding"/>
    <property type="evidence" value="ECO:0007669"/>
    <property type="project" value="UniProtKB-KW"/>
</dbReference>
<reference evidence="4 5" key="1">
    <citation type="journal article" date="2014" name="Genome Announc.">
        <title>Draft Genome Sequence of the Antitrypanosomally Active Sponge-Associated Bacterium Actinokineospora sp. Strain EG49.</title>
        <authorList>
            <person name="Harjes J."/>
            <person name="Ryu T."/>
            <person name="Abdelmohsen U.R."/>
            <person name="Moitinho-Silva L."/>
            <person name="Horn H."/>
            <person name="Ravasi T."/>
            <person name="Hentschel U."/>
        </authorList>
    </citation>
    <scope>NUCLEOTIDE SEQUENCE [LARGE SCALE GENOMIC DNA]</scope>
    <source>
        <strain evidence="4 5">EG49</strain>
    </source>
</reference>
<organism evidence="4 5">
    <name type="scientific">Actinokineospora spheciospongiae</name>
    <dbReference type="NCBI Taxonomy" id="909613"/>
    <lineage>
        <taxon>Bacteria</taxon>
        <taxon>Bacillati</taxon>
        <taxon>Actinomycetota</taxon>
        <taxon>Actinomycetes</taxon>
        <taxon>Pseudonocardiales</taxon>
        <taxon>Pseudonocardiaceae</taxon>
        <taxon>Actinokineospora</taxon>
    </lineage>
</organism>
<keyword evidence="1" id="KW-0479">Metal-binding</keyword>
<evidence type="ECO:0000256" key="2">
    <source>
        <dbReference type="ARBA" id="ARBA00023239"/>
    </source>
</evidence>
<dbReference type="PANTHER" id="PTHR22789:SF0">
    <property type="entry name" value="3-OXO-TETRONATE 4-PHOSPHATE DECARBOXYLASE-RELATED"/>
    <property type="match status" value="1"/>
</dbReference>
<accession>W7IHJ8</accession>
<dbReference type="Gene3D" id="3.40.225.10">
    <property type="entry name" value="Class II aldolase/adducin N-terminal domain"/>
    <property type="match status" value="1"/>
</dbReference>
<dbReference type="SUPFAM" id="SSF53639">
    <property type="entry name" value="AraD/HMP-PK domain-like"/>
    <property type="match status" value="1"/>
</dbReference>
<dbReference type="AlphaFoldDB" id="W7IHJ8"/>
<dbReference type="eggNOG" id="COG0235">
    <property type="taxonomic scope" value="Bacteria"/>
</dbReference>
<dbReference type="InterPro" id="IPR001303">
    <property type="entry name" value="Aldolase_II/adducin_N"/>
</dbReference>
<dbReference type="InterPro" id="IPR036409">
    <property type="entry name" value="Aldolase_II/adducin_N_sf"/>
</dbReference>
<comment type="caution">
    <text evidence="4">The sequence shown here is derived from an EMBL/GenBank/DDBJ whole genome shotgun (WGS) entry which is preliminary data.</text>
</comment>
<feature type="domain" description="Class II aldolase/adducin N-terminal" evidence="3">
    <location>
        <begin position="6"/>
        <end position="185"/>
    </location>
</feature>
<dbReference type="Proteomes" id="UP000019277">
    <property type="component" value="Unassembled WGS sequence"/>
</dbReference>
<keyword evidence="5" id="KW-1185">Reference proteome</keyword>
<dbReference type="SMART" id="SM01007">
    <property type="entry name" value="Aldolase_II"/>
    <property type="match status" value="1"/>
</dbReference>
<dbReference type="GO" id="GO:0016832">
    <property type="term" value="F:aldehyde-lyase activity"/>
    <property type="evidence" value="ECO:0007669"/>
    <property type="project" value="TreeGrafter"/>
</dbReference>
<dbReference type="PANTHER" id="PTHR22789">
    <property type="entry name" value="FUCULOSE PHOSPHATE ALDOLASE"/>
    <property type="match status" value="1"/>
</dbReference>
<dbReference type="PATRIC" id="fig|909613.9.peg.4929"/>
<dbReference type="GO" id="GO:0019323">
    <property type="term" value="P:pentose catabolic process"/>
    <property type="evidence" value="ECO:0007669"/>
    <property type="project" value="TreeGrafter"/>
</dbReference>
<dbReference type="RefSeq" id="WP_035286613.1">
    <property type="nucleotide sequence ID" value="NZ_AYXG01000185.1"/>
</dbReference>
<proteinExistence type="predicted"/>
<dbReference type="Pfam" id="PF00596">
    <property type="entry name" value="Aldolase_II"/>
    <property type="match status" value="1"/>
</dbReference>
<keyword evidence="2" id="KW-0456">Lyase</keyword>
<dbReference type="GO" id="GO:0005829">
    <property type="term" value="C:cytosol"/>
    <property type="evidence" value="ECO:0007669"/>
    <property type="project" value="TreeGrafter"/>
</dbReference>
<evidence type="ECO:0000256" key="1">
    <source>
        <dbReference type="ARBA" id="ARBA00022723"/>
    </source>
</evidence>
<evidence type="ECO:0000313" key="5">
    <source>
        <dbReference type="Proteomes" id="UP000019277"/>
    </source>
</evidence>
<dbReference type="EMBL" id="AYXG01000185">
    <property type="protein sequence ID" value="EWC59788.1"/>
    <property type="molecule type" value="Genomic_DNA"/>
</dbReference>
<sequence>MDDIRNAVVQASRVLAAAGLGDMVWGHASVRDPGGRGAWMKASGWGFEEVDAEKVVLVSPGGAVLDGTGTRHLESPIHTEVLARRPDVGSVVHTHAPALAAFASLDCELRPISHDAVPFTCPQLPRFTETGALIATPELGGSLASRLGGANAILIPNHGAVTVGPDAATAVMHAVLLERACRTQLLAAAAGGPATWSDDAETRFKRDQVWNTTQLHAGWDYLLRKVDT</sequence>
<gene>
    <name evidence="4" type="ORF">UO65_4931</name>
</gene>
<dbReference type="InterPro" id="IPR050197">
    <property type="entry name" value="Aldolase_class_II_sugar_metab"/>
</dbReference>
<name>W7IHJ8_9PSEU</name>
<evidence type="ECO:0000313" key="4">
    <source>
        <dbReference type="EMBL" id="EWC59788.1"/>
    </source>
</evidence>
<dbReference type="STRING" id="909613.UO65_4931"/>